<dbReference type="Proteomes" id="UP000245768">
    <property type="component" value="Unassembled WGS sequence"/>
</dbReference>
<reference evidence="8 9" key="1">
    <citation type="journal article" date="2018" name="Mol. Biol. Evol.">
        <title>Broad Genomic Sampling Reveals a Smut Pathogenic Ancestry of the Fungal Clade Ustilaginomycotina.</title>
        <authorList>
            <person name="Kijpornyongpan T."/>
            <person name="Mondo S.J."/>
            <person name="Barry K."/>
            <person name="Sandor L."/>
            <person name="Lee J."/>
            <person name="Lipzen A."/>
            <person name="Pangilinan J."/>
            <person name="LaButti K."/>
            <person name="Hainaut M."/>
            <person name="Henrissat B."/>
            <person name="Grigoriev I.V."/>
            <person name="Spatafora J.W."/>
            <person name="Aime M.C."/>
        </authorList>
    </citation>
    <scope>NUCLEOTIDE SEQUENCE [LARGE SCALE GENOMIC DNA]</scope>
    <source>
        <strain evidence="8 9">MCA 4198</strain>
    </source>
</reference>
<feature type="domain" description="Plastocyanin-like" evidence="6">
    <location>
        <begin position="412"/>
        <end position="525"/>
    </location>
</feature>
<feature type="signal peptide" evidence="4">
    <location>
        <begin position="1"/>
        <end position="19"/>
    </location>
</feature>
<evidence type="ECO:0000259" key="6">
    <source>
        <dbReference type="Pfam" id="PF07731"/>
    </source>
</evidence>
<dbReference type="AlphaFoldDB" id="A0A316YEZ3"/>
<dbReference type="InterPro" id="IPR001117">
    <property type="entry name" value="Cu-oxidase_2nd"/>
</dbReference>
<dbReference type="Gene3D" id="2.60.40.420">
    <property type="entry name" value="Cupredoxins - blue copper proteins"/>
    <property type="match status" value="3"/>
</dbReference>
<dbReference type="SUPFAM" id="SSF49503">
    <property type="entry name" value="Cupredoxins"/>
    <property type="match status" value="3"/>
</dbReference>
<dbReference type="InterPro" id="IPR008972">
    <property type="entry name" value="Cupredoxin"/>
</dbReference>
<dbReference type="GO" id="GO:0016491">
    <property type="term" value="F:oxidoreductase activity"/>
    <property type="evidence" value="ECO:0007669"/>
    <property type="project" value="InterPro"/>
</dbReference>
<evidence type="ECO:0000256" key="4">
    <source>
        <dbReference type="SAM" id="SignalP"/>
    </source>
</evidence>
<dbReference type="Pfam" id="PF07731">
    <property type="entry name" value="Cu-oxidase_2"/>
    <property type="match status" value="1"/>
</dbReference>
<dbReference type="OrthoDB" id="2121828at2759"/>
<dbReference type="InParanoid" id="A0A316YEZ3"/>
<evidence type="ECO:0000259" key="5">
    <source>
        <dbReference type="Pfam" id="PF00394"/>
    </source>
</evidence>
<dbReference type="PANTHER" id="PTHR11709:SF414">
    <property type="entry name" value="ADR239WP"/>
    <property type="match status" value="1"/>
</dbReference>
<dbReference type="GO" id="GO:0005507">
    <property type="term" value="F:copper ion binding"/>
    <property type="evidence" value="ECO:0007669"/>
    <property type="project" value="InterPro"/>
</dbReference>
<comment type="similarity">
    <text evidence="1">Belongs to the multicopper oxidase family.</text>
</comment>
<evidence type="ECO:0000313" key="8">
    <source>
        <dbReference type="EMBL" id="PWN87646.1"/>
    </source>
</evidence>
<dbReference type="GeneID" id="37040880"/>
<dbReference type="InterPro" id="IPR011706">
    <property type="entry name" value="Cu-oxidase_C"/>
</dbReference>
<dbReference type="Pfam" id="PF00394">
    <property type="entry name" value="Cu-oxidase"/>
    <property type="match status" value="1"/>
</dbReference>
<evidence type="ECO:0000259" key="7">
    <source>
        <dbReference type="Pfam" id="PF07732"/>
    </source>
</evidence>
<keyword evidence="2" id="KW-0186">Copper</keyword>
<evidence type="ECO:0000256" key="1">
    <source>
        <dbReference type="ARBA" id="ARBA00010609"/>
    </source>
</evidence>
<sequence length="551" mass="61568">MLALLLLLLVSSSLVTVLGLPSKHVEADYVLSPNWDLHAAPQVRHYDWLLTESYRAPGGKPRRMLVVNGMAPGPLIEANLGDVVEVRVTNEMADVTAIHWHGQPQRGSNEMDGSFGITDCGIAPGTSFTYRWTVQTTGTYWWHAHAAMQYSEGLHGPMILHDRDEGEQRAQYDTDRVLVASDLYDEPLKHYLHTYETREGFNGDMGVEPVPDCGLINGRGLCKGVAPTLAARAVMPLQGRRRHRFRLINAGALASIRFHLEGHRMTVIEADGTLVEPRQVDAVDVMVGQRYSVVVELDQAPGRYKFHADLLDDMFGMENPNLQRDQHILLEYRGGGSHVQELTGKVVQTLDQSDLRPLRAIDPPPSTEQDKLNIHFALTVSGRYRAFLNGSSWENAGWNGRSTLADMVDSMRHGKQFQPEEFVIEKPRGGVLDLIINNVDESDHPLHLHGHDAFLLGSGEGMFRHGESMDLSKPFVNPMRRDVFLVPTYGWAVVRVVLDNPGIWALHCHVTWHMAIGFMTQLSVLADDVVARSEIHTDHCSPIRLHLPPPP</sequence>
<keyword evidence="4" id="KW-0732">Signal</keyword>
<name>A0A316YEZ3_9BASI</name>
<dbReference type="InterPro" id="IPR011707">
    <property type="entry name" value="Cu-oxidase-like_N"/>
</dbReference>
<organism evidence="8 9">
    <name type="scientific">Acaromyces ingoldii</name>
    <dbReference type="NCBI Taxonomy" id="215250"/>
    <lineage>
        <taxon>Eukaryota</taxon>
        <taxon>Fungi</taxon>
        <taxon>Dikarya</taxon>
        <taxon>Basidiomycota</taxon>
        <taxon>Ustilaginomycotina</taxon>
        <taxon>Exobasidiomycetes</taxon>
        <taxon>Exobasidiales</taxon>
        <taxon>Cryptobasidiaceae</taxon>
        <taxon>Acaromyces</taxon>
    </lineage>
</organism>
<keyword evidence="9" id="KW-1185">Reference proteome</keyword>
<gene>
    <name evidence="8" type="ORF">FA10DRAFT_233861</name>
</gene>
<feature type="domain" description="Plastocyanin-like" evidence="5">
    <location>
        <begin position="176"/>
        <end position="313"/>
    </location>
</feature>
<feature type="chain" id="PRO_5016247937" description="Multicopper oxidase" evidence="4">
    <location>
        <begin position="20"/>
        <end position="551"/>
    </location>
</feature>
<dbReference type="InterPro" id="IPR045087">
    <property type="entry name" value="Cu-oxidase_fam"/>
</dbReference>
<keyword evidence="3" id="KW-0325">Glycoprotein</keyword>
<dbReference type="STRING" id="215250.A0A316YEZ3"/>
<evidence type="ECO:0000313" key="9">
    <source>
        <dbReference type="Proteomes" id="UP000245768"/>
    </source>
</evidence>
<dbReference type="PANTHER" id="PTHR11709">
    <property type="entry name" value="MULTI-COPPER OXIDASE"/>
    <property type="match status" value="1"/>
</dbReference>
<proteinExistence type="inferred from homology"/>
<protein>
    <recommendedName>
        <fullName evidence="10">Multicopper oxidase</fullName>
    </recommendedName>
</protein>
<accession>A0A316YEZ3</accession>
<evidence type="ECO:0000256" key="2">
    <source>
        <dbReference type="ARBA" id="ARBA00023008"/>
    </source>
</evidence>
<dbReference type="Pfam" id="PF07732">
    <property type="entry name" value="Cu-oxidase_3"/>
    <property type="match status" value="1"/>
</dbReference>
<dbReference type="EMBL" id="KZ819639">
    <property type="protein sequence ID" value="PWN87646.1"/>
    <property type="molecule type" value="Genomic_DNA"/>
</dbReference>
<evidence type="ECO:0000256" key="3">
    <source>
        <dbReference type="ARBA" id="ARBA00023180"/>
    </source>
</evidence>
<evidence type="ECO:0008006" key="10">
    <source>
        <dbReference type="Google" id="ProtNLM"/>
    </source>
</evidence>
<dbReference type="RefSeq" id="XP_025374844.1">
    <property type="nucleotide sequence ID" value="XM_025518964.1"/>
</dbReference>
<feature type="domain" description="Plastocyanin-like" evidence="7">
    <location>
        <begin position="55"/>
        <end position="164"/>
    </location>
</feature>